<feature type="region of interest" description="Disordered" evidence="5">
    <location>
        <begin position="1"/>
        <end position="43"/>
    </location>
</feature>
<reference evidence="7" key="1">
    <citation type="submission" date="2020-06" db="EMBL/GenBank/DDBJ databases">
        <authorList>
            <consortium name="Plant Systems Biology data submission"/>
        </authorList>
    </citation>
    <scope>NUCLEOTIDE SEQUENCE</scope>
    <source>
        <strain evidence="7">D6</strain>
    </source>
</reference>
<dbReference type="InterPro" id="IPR027417">
    <property type="entry name" value="P-loop_NTPase"/>
</dbReference>
<dbReference type="GO" id="GO:0005525">
    <property type="term" value="F:GTP binding"/>
    <property type="evidence" value="ECO:0007669"/>
    <property type="project" value="UniProtKB-KW"/>
</dbReference>
<dbReference type="CDD" id="cd01851">
    <property type="entry name" value="GBP"/>
    <property type="match status" value="1"/>
</dbReference>
<feature type="domain" description="GB1/RHD3-type G" evidence="6">
    <location>
        <begin position="91"/>
        <end position="358"/>
    </location>
</feature>
<evidence type="ECO:0000313" key="7">
    <source>
        <dbReference type="EMBL" id="CAB9511869.1"/>
    </source>
</evidence>
<dbReference type="InterPro" id="IPR015894">
    <property type="entry name" value="Guanylate-bd_N"/>
</dbReference>
<evidence type="ECO:0000256" key="2">
    <source>
        <dbReference type="ARBA" id="ARBA00022801"/>
    </source>
</evidence>
<evidence type="ECO:0000256" key="5">
    <source>
        <dbReference type="SAM" id="MobiDB-lite"/>
    </source>
</evidence>
<dbReference type="PROSITE" id="PS51715">
    <property type="entry name" value="G_GB1_RHD3"/>
    <property type="match status" value="1"/>
</dbReference>
<keyword evidence="3" id="KW-0342">GTP-binding</keyword>
<protein>
    <submittedName>
        <fullName evidence="7">Atlastin-1</fullName>
    </submittedName>
</protein>
<evidence type="ECO:0000256" key="3">
    <source>
        <dbReference type="ARBA" id="ARBA00023134"/>
    </source>
</evidence>
<dbReference type="EMBL" id="CAICTM010000506">
    <property type="protein sequence ID" value="CAB9511869.1"/>
    <property type="molecule type" value="Genomic_DNA"/>
</dbReference>
<name>A0A9N8E0N8_9STRA</name>
<dbReference type="AlphaFoldDB" id="A0A9N8E0N8"/>
<keyword evidence="1" id="KW-0547">Nucleotide-binding</keyword>
<organism evidence="7 8">
    <name type="scientific">Seminavis robusta</name>
    <dbReference type="NCBI Taxonomy" id="568900"/>
    <lineage>
        <taxon>Eukaryota</taxon>
        <taxon>Sar</taxon>
        <taxon>Stramenopiles</taxon>
        <taxon>Ochrophyta</taxon>
        <taxon>Bacillariophyta</taxon>
        <taxon>Bacillariophyceae</taxon>
        <taxon>Bacillariophycidae</taxon>
        <taxon>Naviculales</taxon>
        <taxon>Naviculaceae</taxon>
        <taxon>Seminavis</taxon>
    </lineage>
</organism>
<dbReference type="InterPro" id="IPR030386">
    <property type="entry name" value="G_GB1_RHD3_dom"/>
</dbReference>
<dbReference type="InterPro" id="IPR036543">
    <property type="entry name" value="Guanylate-bd_C_sf"/>
</dbReference>
<evidence type="ECO:0000256" key="4">
    <source>
        <dbReference type="PROSITE-ProRule" id="PRU01052"/>
    </source>
</evidence>
<feature type="compositionally biased region" description="Polar residues" evidence="5">
    <location>
        <begin position="1"/>
        <end position="24"/>
    </location>
</feature>
<dbReference type="SUPFAM" id="SSF48340">
    <property type="entry name" value="Interferon-induced guanylate-binding protein 1 (GBP1), C-terminal domain"/>
    <property type="match status" value="1"/>
</dbReference>
<dbReference type="PANTHER" id="PTHR10751">
    <property type="entry name" value="GUANYLATE BINDING PROTEIN"/>
    <property type="match status" value="1"/>
</dbReference>
<gene>
    <name evidence="7" type="ORF">SEMRO_507_G156560.1</name>
</gene>
<accession>A0A9N8E0N8</accession>
<dbReference type="Proteomes" id="UP001153069">
    <property type="component" value="Unassembled WGS sequence"/>
</dbReference>
<evidence type="ECO:0000259" key="6">
    <source>
        <dbReference type="PROSITE" id="PS51715"/>
    </source>
</evidence>
<dbReference type="Gene3D" id="1.20.58.420">
    <property type="entry name" value="AHSP"/>
    <property type="match status" value="1"/>
</dbReference>
<evidence type="ECO:0000256" key="1">
    <source>
        <dbReference type="ARBA" id="ARBA00022741"/>
    </source>
</evidence>
<dbReference type="OrthoDB" id="7788754at2759"/>
<dbReference type="Gene3D" id="3.40.50.300">
    <property type="entry name" value="P-loop containing nucleotide triphosphate hydrolases"/>
    <property type="match status" value="1"/>
</dbReference>
<comment type="caution">
    <text evidence="7">The sequence shown here is derived from an EMBL/GenBank/DDBJ whole genome shotgun (WGS) entry which is preliminary data.</text>
</comment>
<evidence type="ECO:0000313" key="8">
    <source>
        <dbReference type="Proteomes" id="UP001153069"/>
    </source>
</evidence>
<keyword evidence="2" id="KW-0378">Hydrolase</keyword>
<dbReference type="SUPFAM" id="SSF52540">
    <property type="entry name" value="P-loop containing nucleoside triphosphate hydrolases"/>
    <property type="match status" value="1"/>
</dbReference>
<keyword evidence="8" id="KW-1185">Reference proteome</keyword>
<proteinExistence type="inferred from homology"/>
<comment type="similarity">
    <text evidence="4">Belongs to the TRAFAC class dynamin-like GTPase superfamily. GB1/RHD3 GTPase family.</text>
</comment>
<dbReference type="GO" id="GO:0003924">
    <property type="term" value="F:GTPase activity"/>
    <property type="evidence" value="ECO:0007669"/>
    <property type="project" value="InterPro"/>
</dbReference>
<dbReference type="Pfam" id="PF02263">
    <property type="entry name" value="GBP"/>
    <property type="match status" value="1"/>
</dbReference>
<sequence>MSGAEDSSSNPPDLVNENTTSTPTPKMETSKTEDSGGETDDSLVIVDPSDVVTDSPPEALQIFSIGSEEDAYSFTFHEAKLQSVLAKVPEDCKVSVVSVVGAFRTGKSFVLTFFLRFLNLLEENPSLVEEDSQWYNQLESVGNKGFEWKAGSERNTTGIWMWNQPFFLNGGKLAVLLVDTQGMFDHETTMTLTTCIFGLGCLMSSYMIYNVDKRIQEDNLQHLALFTEYAKMAMASNETDRDKKPFQLVEFLVRDWQHFDDEEESAVKMAESMQAYLNDEVMQMREANDLKETREQINDCFQKVSCFGLCHPGTKVTKKKYDGAVKDIEPEFLKLLDLYCRRIFSDKLTPKIIHGQELGPQEFFNYTKAYAAMFADGAKFPEAGTMLDATASANNTNARDEALKIYKEVMDRIAGPSCSSFVNVQQLEDDHKHNVTQALEIFDARANFGSSKNIQKSRRDVQIAIDEQFVSYRKLNEQRNPLFGMEIYIIPLATAGISYLVKFFVDLTCSHNVCISTSQLLKEFMSFALCFLGILVITKFEQIREFYDRIQGMYKAMNQPPPKPKQD</sequence>